<name>A0A8D8S288_9HEMI</name>
<feature type="region of interest" description="Disordered" evidence="1">
    <location>
        <begin position="1"/>
        <end position="20"/>
    </location>
</feature>
<evidence type="ECO:0000256" key="1">
    <source>
        <dbReference type="SAM" id="MobiDB-lite"/>
    </source>
</evidence>
<feature type="region of interest" description="Disordered" evidence="1">
    <location>
        <begin position="141"/>
        <end position="186"/>
    </location>
</feature>
<dbReference type="EMBL" id="HBUF01200373">
    <property type="protein sequence ID" value="CAG6661690.1"/>
    <property type="molecule type" value="Transcribed_RNA"/>
</dbReference>
<sequence>MFAGDSTTEMDEAADTYKKGRECDEYNRATVREHEQLKSETRTQEIMQREQRDLFIQESEHTRQDERDVDKQLRQSDLCSGLDRQVAEQLGVQEKARENSKTCNEKWMFGGDSATEVNDAADTLKKGRACDEYNRATVREHEQLRKQDRRDELEQGKIDDEKIKQWFHNEDKSSQDCFRVQKHSAE</sequence>
<reference evidence="2" key="1">
    <citation type="submission" date="2021-05" db="EMBL/GenBank/DDBJ databases">
        <authorList>
            <person name="Alioto T."/>
            <person name="Alioto T."/>
            <person name="Gomez Garrido J."/>
        </authorList>
    </citation>
    <scope>NUCLEOTIDE SEQUENCE</scope>
</reference>
<proteinExistence type="predicted"/>
<protein>
    <submittedName>
        <fullName evidence="2">Uncharacterized protein</fullName>
    </submittedName>
</protein>
<dbReference type="AlphaFoldDB" id="A0A8D8S288"/>
<evidence type="ECO:0000313" key="2">
    <source>
        <dbReference type="EMBL" id="CAG6661690.1"/>
    </source>
</evidence>
<feature type="region of interest" description="Disordered" evidence="1">
    <location>
        <begin position="34"/>
        <end position="70"/>
    </location>
</feature>
<feature type="compositionally biased region" description="Basic and acidic residues" evidence="1">
    <location>
        <begin position="141"/>
        <end position="174"/>
    </location>
</feature>
<organism evidence="2">
    <name type="scientific">Cacopsylla melanoneura</name>
    <dbReference type="NCBI Taxonomy" id="428564"/>
    <lineage>
        <taxon>Eukaryota</taxon>
        <taxon>Metazoa</taxon>
        <taxon>Ecdysozoa</taxon>
        <taxon>Arthropoda</taxon>
        <taxon>Hexapoda</taxon>
        <taxon>Insecta</taxon>
        <taxon>Pterygota</taxon>
        <taxon>Neoptera</taxon>
        <taxon>Paraneoptera</taxon>
        <taxon>Hemiptera</taxon>
        <taxon>Sternorrhyncha</taxon>
        <taxon>Psylloidea</taxon>
        <taxon>Psyllidae</taxon>
        <taxon>Psyllinae</taxon>
        <taxon>Cacopsylla</taxon>
    </lineage>
</organism>
<accession>A0A8D8S288</accession>